<evidence type="ECO:0000256" key="4">
    <source>
        <dbReference type="ARBA" id="ARBA00022540"/>
    </source>
</evidence>
<dbReference type="InterPro" id="IPR037171">
    <property type="entry name" value="NagB/RpiA_transferase-like"/>
</dbReference>
<comment type="subunit">
    <text evidence="8">Component of the translation initiation factor 2B (eIF2B) complex which is a heterodecamer of two sets of five different subunits: alpha, beta, gamma, delta and epsilon. Subunits alpha, beta and delta comprise a regulatory subcomplex and subunits epsilon and gamma comprise a catalytic subcomplex. Within the complex, the hexameric regulatory complex resides at the center, with the two heterodimeric catalytic subcomplexes bound on opposite sides.</text>
</comment>
<dbReference type="AlphaFoldDB" id="A0A439CXW6"/>
<comment type="similarity">
    <text evidence="2 9">Belongs to the eIF-2B alpha/beta/delta subunits family.</text>
</comment>
<evidence type="ECO:0000256" key="2">
    <source>
        <dbReference type="ARBA" id="ARBA00007251"/>
    </source>
</evidence>
<evidence type="ECO:0000256" key="3">
    <source>
        <dbReference type="ARBA" id="ARBA00022490"/>
    </source>
</evidence>
<evidence type="ECO:0000313" key="11">
    <source>
        <dbReference type="EMBL" id="RWA06970.1"/>
    </source>
</evidence>
<evidence type="ECO:0000256" key="1">
    <source>
        <dbReference type="ARBA" id="ARBA00004514"/>
    </source>
</evidence>
<dbReference type="Pfam" id="PF01008">
    <property type="entry name" value="IF-2B"/>
    <property type="match status" value="1"/>
</dbReference>
<gene>
    <name evidence="11" type="ORF">EKO27_g8126</name>
</gene>
<reference evidence="11 12" key="1">
    <citation type="submission" date="2018-12" db="EMBL/GenBank/DDBJ databases">
        <title>Draft genome sequence of Xylaria grammica IHI A82.</title>
        <authorList>
            <person name="Buettner E."/>
            <person name="Kellner H."/>
        </authorList>
    </citation>
    <scope>NUCLEOTIDE SEQUENCE [LARGE SCALE GENOMIC DNA]</scope>
    <source>
        <strain evidence="11 12">IHI A82</strain>
    </source>
</reference>
<dbReference type="GO" id="GO:0003743">
    <property type="term" value="F:translation initiation factor activity"/>
    <property type="evidence" value="ECO:0007669"/>
    <property type="project" value="UniProtKB-KW"/>
</dbReference>
<organism evidence="11 12">
    <name type="scientific">Xylaria grammica</name>
    <dbReference type="NCBI Taxonomy" id="363999"/>
    <lineage>
        <taxon>Eukaryota</taxon>
        <taxon>Fungi</taxon>
        <taxon>Dikarya</taxon>
        <taxon>Ascomycota</taxon>
        <taxon>Pezizomycotina</taxon>
        <taxon>Sordariomycetes</taxon>
        <taxon>Xylariomycetidae</taxon>
        <taxon>Xylariales</taxon>
        <taxon>Xylariaceae</taxon>
        <taxon>Xylaria</taxon>
    </lineage>
</organism>
<feature type="region of interest" description="Disordered" evidence="10">
    <location>
        <begin position="106"/>
        <end position="142"/>
    </location>
</feature>
<feature type="compositionally biased region" description="Polar residues" evidence="10">
    <location>
        <begin position="167"/>
        <end position="180"/>
    </location>
</feature>
<evidence type="ECO:0000256" key="6">
    <source>
        <dbReference type="ARBA" id="ARBA00044122"/>
    </source>
</evidence>
<dbReference type="Gene3D" id="3.40.50.10470">
    <property type="entry name" value="Translation initiation factor eif-2b, domain 2"/>
    <property type="match status" value="1"/>
</dbReference>
<dbReference type="GO" id="GO:0005851">
    <property type="term" value="C:eukaryotic translation initiation factor 2B complex"/>
    <property type="evidence" value="ECO:0007669"/>
    <property type="project" value="TreeGrafter"/>
</dbReference>
<keyword evidence="12" id="KW-1185">Reference proteome</keyword>
<evidence type="ECO:0000256" key="5">
    <source>
        <dbReference type="ARBA" id="ARBA00022917"/>
    </source>
</evidence>
<name>A0A439CXW6_9PEZI</name>
<evidence type="ECO:0000256" key="10">
    <source>
        <dbReference type="SAM" id="MobiDB-lite"/>
    </source>
</evidence>
<sequence>MATQKGGYTPSLEKFLDSLKSRPVQASVELLISLLKRRQIKGSEACATATAHILLQVVARDKWTNVDQLLGRIQLIGRKLVAAQPHELAIGNIVRRVLGLIRDEASEERNDATTDSPRPASPSVPALGHPSSPPKPVRPPTLTLIGSFARTQSMFNLLSDPNVFPPSGSNPSTPGQVSGASTPILNPQATNVSALRSEVIDGIQEIMDEIKMVDEQVQTYADIFIHPGDYILVYSPSRTVQKFLIRAASKRKFTVFLVVDPSSATSSEAQYASLLKSMASSGSSVITVLNAGLMAYMSRVDKVILGARAITAQGGVIVDSGAAAIARAARERRRTVIVLGGVYKLSPESKLLSESQVEWGDPSKYVSFADGSLVSHVRVKNAVSEFLPADQVDTYITNLGAHAQENLHTIIADHYKEEDINFDLSGKAQR</sequence>
<dbReference type="InterPro" id="IPR042529">
    <property type="entry name" value="IF_2B-like_C"/>
</dbReference>
<dbReference type="PANTHER" id="PTHR45859">
    <property type="entry name" value="TRANSLATION INITIATION FACTOR EIF-2B SUBUNIT BETA"/>
    <property type="match status" value="1"/>
</dbReference>
<proteinExistence type="inferred from homology"/>
<evidence type="ECO:0000256" key="8">
    <source>
        <dbReference type="ARBA" id="ARBA00046432"/>
    </source>
</evidence>
<accession>A0A439CXW6</accession>
<evidence type="ECO:0000256" key="9">
    <source>
        <dbReference type="RuleBase" id="RU003814"/>
    </source>
</evidence>
<comment type="caution">
    <text evidence="11">The sequence shown here is derived from an EMBL/GenBank/DDBJ whole genome shotgun (WGS) entry which is preliminary data.</text>
</comment>
<comment type="subcellular location">
    <subcellularLocation>
        <location evidence="1">Cytoplasm</location>
        <location evidence="1">Cytosol</location>
    </subcellularLocation>
</comment>
<dbReference type="GO" id="GO:0005829">
    <property type="term" value="C:cytosol"/>
    <property type="evidence" value="ECO:0007669"/>
    <property type="project" value="UniProtKB-SubCell"/>
</dbReference>
<keyword evidence="3" id="KW-0963">Cytoplasm</keyword>
<keyword evidence="5" id="KW-0648">Protein biosynthesis</keyword>
<dbReference type="STRING" id="363999.A0A439CXW6"/>
<evidence type="ECO:0000313" key="12">
    <source>
        <dbReference type="Proteomes" id="UP000286045"/>
    </source>
</evidence>
<dbReference type="GO" id="GO:0005085">
    <property type="term" value="F:guanyl-nucleotide exchange factor activity"/>
    <property type="evidence" value="ECO:0007669"/>
    <property type="project" value="TreeGrafter"/>
</dbReference>
<dbReference type="PANTHER" id="PTHR45859:SF1">
    <property type="entry name" value="TRANSLATION INITIATION FACTOR EIF-2B SUBUNIT BETA"/>
    <property type="match status" value="1"/>
</dbReference>
<dbReference type="InterPro" id="IPR051855">
    <property type="entry name" value="eIF2B_beta_subunit"/>
</dbReference>
<dbReference type="InterPro" id="IPR000649">
    <property type="entry name" value="IF-2B-related"/>
</dbReference>
<dbReference type="EMBL" id="RYZI01000292">
    <property type="protein sequence ID" value="RWA06970.1"/>
    <property type="molecule type" value="Genomic_DNA"/>
</dbReference>
<keyword evidence="4" id="KW-0396">Initiation factor</keyword>
<dbReference type="Proteomes" id="UP000286045">
    <property type="component" value="Unassembled WGS sequence"/>
</dbReference>
<dbReference type="SUPFAM" id="SSF100950">
    <property type="entry name" value="NagB/RpiA/CoA transferase-like"/>
    <property type="match status" value="1"/>
</dbReference>
<protein>
    <recommendedName>
        <fullName evidence="6">Translation initiation factor eIF2B subunit beta</fullName>
    </recommendedName>
    <alternativeName>
        <fullName evidence="7">eIF2B GDP-GTP exchange factor subunit beta</fullName>
    </alternativeName>
</protein>
<evidence type="ECO:0000256" key="7">
    <source>
        <dbReference type="ARBA" id="ARBA00044228"/>
    </source>
</evidence>
<feature type="region of interest" description="Disordered" evidence="10">
    <location>
        <begin position="159"/>
        <end position="180"/>
    </location>
</feature>